<evidence type="ECO:0000256" key="9">
    <source>
        <dbReference type="ARBA" id="ARBA00069694"/>
    </source>
</evidence>
<keyword evidence="5" id="KW-0677">Repeat</keyword>
<evidence type="ECO:0000256" key="6">
    <source>
        <dbReference type="ARBA" id="ARBA00022816"/>
    </source>
</evidence>
<keyword evidence="7" id="KW-0539">Nucleus</keyword>
<keyword evidence="13" id="KW-1185">Reference proteome</keyword>
<organism evidence="12 13">
    <name type="scientific">Exophiala xenobiotica</name>
    <dbReference type="NCBI Taxonomy" id="348802"/>
    <lineage>
        <taxon>Eukaryota</taxon>
        <taxon>Fungi</taxon>
        <taxon>Dikarya</taxon>
        <taxon>Ascomycota</taxon>
        <taxon>Pezizomycotina</taxon>
        <taxon>Eurotiomycetes</taxon>
        <taxon>Chaetothyriomycetidae</taxon>
        <taxon>Chaetothyriales</taxon>
        <taxon>Herpotrichiellaceae</taxon>
        <taxon>Exophiala</taxon>
    </lineage>
</organism>
<keyword evidence="3" id="KW-0813">Transport</keyword>
<keyword evidence="4" id="KW-0433">Leucine-rich repeat</keyword>
<evidence type="ECO:0000256" key="4">
    <source>
        <dbReference type="ARBA" id="ARBA00022614"/>
    </source>
</evidence>
<evidence type="ECO:0000256" key="1">
    <source>
        <dbReference type="ARBA" id="ARBA00004123"/>
    </source>
</evidence>
<dbReference type="SUPFAM" id="SSF46934">
    <property type="entry name" value="UBA-like"/>
    <property type="match status" value="1"/>
</dbReference>
<dbReference type="GO" id="GO:0003723">
    <property type="term" value="F:RNA binding"/>
    <property type="evidence" value="ECO:0007669"/>
    <property type="project" value="TreeGrafter"/>
</dbReference>
<dbReference type="GO" id="GO:0016973">
    <property type="term" value="P:poly(A)+ mRNA export from nucleus"/>
    <property type="evidence" value="ECO:0007669"/>
    <property type="project" value="TreeGrafter"/>
</dbReference>
<proteinExistence type="inferred from homology"/>
<feature type="compositionally biased region" description="Low complexity" evidence="10">
    <location>
        <begin position="87"/>
        <end position="99"/>
    </location>
</feature>
<dbReference type="STRING" id="348802.A0A0D2ENA8"/>
<dbReference type="GeneID" id="25326813"/>
<dbReference type="AlphaFoldDB" id="A0A0D2ENA8"/>
<dbReference type="RefSeq" id="XP_013316814.1">
    <property type="nucleotide sequence ID" value="XM_013461360.1"/>
</dbReference>
<name>A0A0D2ENA8_9EURO</name>
<dbReference type="HOGENOM" id="CLU_642733_0_0_1"/>
<evidence type="ECO:0000256" key="5">
    <source>
        <dbReference type="ARBA" id="ARBA00022737"/>
    </source>
</evidence>
<accession>A0A0D2ENA8</accession>
<evidence type="ECO:0000256" key="7">
    <source>
        <dbReference type="ARBA" id="ARBA00023242"/>
    </source>
</evidence>
<dbReference type="GO" id="GO:0042272">
    <property type="term" value="C:nuclear RNA export factor complex"/>
    <property type="evidence" value="ECO:0007669"/>
    <property type="project" value="UniProtKB-ARBA"/>
</dbReference>
<dbReference type="PROSITE" id="PS51281">
    <property type="entry name" value="TAP_C"/>
    <property type="match status" value="1"/>
</dbReference>
<dbReference type="Gene3D" id="3.80.10.10">
    <property type="entry name" value="Ribonuclease Inhibitor"/>
    <property type="match status" value="1"/>
</dbReference>
<evidence type="ECO:0000256" key="8">
    <source>
        <dbReference type="ARBA" id="ARBA00055253"/>
    </source>
</evidence>
<dbReference type="FunFam" id="1.10.8.10:FF:000018">
    <property type="entry name" value="Nuclear RNA export factor 1"/>
    <property type="match status" value="1"/>
</dbReference>
<dbReference type="PANTHER" id="PTHR10662">
    <property type="entry name" value="NUCLEAR RNA EXPORT FACTOR"/>
    <property type="match status" value="1"/>
</dbReference>
<comment type="similarity">
    <text evidence="2">Belongs to the NXF family.</text>
</comment>
<dbReference type="InterPro" id="IPR032675">
    <property type="entry name" value="LRR_dom_sf"/>
</dbReference>
<dbReference type="InterPro" id="IPR030217">
    <property type="entry name" value="NXF_fam"/>
</dbReference>
<protein>
    <recommendedName>
        <fullName evidence="9">mRNA export factor MEX67</fullName>
    </recommendedName>
</protein>
<dbReference type="PANTHER" id="PTHR10662:SF22">
    <property type="entry name" value="NUCLEAR RNA EXPORT FACTOR 1"/>
    <property type="match status" value="1"/>
</dbReference>
<comment type="function">
    <text evidence="8">Involved in the export of mRNA from the nucleus to the cytoplasm.</text>
</comment>
<dbReference type="EMBL" id="KN847319">
    <property type="protein sequence ID" value="KIW56230.1"/>
    <property type="molecule type" value="Genomic_DNA"/>
</dbReference>
<dbReference type="InterPro" id="IPR005637">
    <property type="entry name" value="TAP_C_dom"/>
</dbReference>
<evidence type="ECO:0000256" key="10">
    <source>
        <dbReference type="SAM" id="MobiDB-lite"/>
    </source>
</evidence>
<feature type="region of interest" description="Disordered" evidence="10">
    <location>
        <begin position="85"/>
        <end position="158"/>
    </location>
</feature>
<dbReference type="InterPro" id="IPR001611">
    <property type="entry name" value="Leu-rich_rpt"/>
</dbReference>
<evidence type="ECO:0000259" key="11">
    <source>
        <dbReference type="PROSITE" id="PS51281"/>
    </source>
</evidence>
<dbReference type="SMART" id="SM00804">
    <property type="entry name" value="TAP_C"/>
    <property type="match status" value="1"/>
</dbReference>
<feature type="domain" description="TAP-C" evidence="11">
    <location>
        <begin position="376"/>
        <end position="431"/>
    </location>
</feature>
<keyword evidence="6" id="KW-0509">mRNA transport</keyword>
<gene>
    <name evidence="12" type="ORF">PV05_04905</name>
</gene>
<evidence type="ECO:0000256" key="2">
    <source>
        <dbReference type="ARBA" id="ARBA00009285"/>
    </source>
</evidence>
<reference evidence="12 13" key="1">
    <citation type="submission" date="2015-01" db="EMBL/GenBank/DDBJ databases">
        <title>The Genome Sequence of Exophiala xenobiotica CBS118157.</title>
        <authorList>
            <consortium name="The Broad Institute Genomics Platform"/>
            <person name="Cuomo C."/>
            <person name="de Hoog S."/>
            <person name="Gorbushina A."/>
            <person name="Stielow B."/>
            <person name="Teixiera M."/>
            <person name="Abouelleil A."/>
            <person name="Chapman S.B."/>
            <person name="Priest M."/>
            <person name="Young S.K."/>
            <person name="Wortman J."/>
            <person name="Nusbaum C."/>
            <person name="Birren B."/>
        </authorList>
    </citation>
    <scope>NUCLEOTIDE SEQUENCE [LARGE SCALE GENOMIC DNA]</scope>
    <source>
        <strain evidence="12 13">CBS 118157</strain>
    </source>
</reference>
<dbReference type="Pfam" id="PF03943">
    <property type="entry name" value="TAP_C"/>
    <property type="match status" value="1"/>
</dbReference>
<evidence type="ECO:0000313" key="13">
    <source>
        <dbReference type="Proteomes" id="UP000054342"/>
    </source>
</evidence>
<dbReference type="Proteomes" id="UP000054342">
    <property type="component" value="Unassembled WGS sequence"/>
</dbReference>
<dbReference type="SUPFAM" id="SSF52058">
    <property type="entry name" value="L domain-like"/>
    <property type="match status" value="1"/>
</dbReference>
<dbReference type="Gene3D" id="1.10.8.10">
    <property type="entry name" value="DNA helicase RuvA subunit, C-terminal domain"/>
    <property type="match status" value="1"/>
</dbReference>
<sequence>MATSQLAVKGWTTSKISTSEDQGLEALLAFLERKSSRQILSYKLAGRSVLLITINEADKSRFTHLNGFSFAGANLVVEDARPLRNAQPSQPFQSQNQPFGARISQPPRGQFQNGTPQPPSGPRGQFTSQISQPPRGPSRNLQSSSANSRDTRRANDSVTSEAENVIITLIRNRYNAGDKHLILNMLNSDPELLNAGLLGDPNKLYKAIFVLCETKIWETLPKRKEAVLSVSLRDNSIKSIYDTLPLANAFPHIHNLDLANNALEDLEPLKFRKNQFSNLEHIILTGNPVAAKPDTLSTLLKLYPNLKFYNNEPVQNAVAVQQQPPLPLQQQAFGGGAVQPVQAQPQATPEPTRAHPEFPPGSTFGLATPDKPADVLLKEQMGLQFSFDTKLKMQWVENCLSANNWDYQTAMANFAQLKAQGQIPGDAYIEGV</sequence>
<feature type="compositionally biased region" description="Polar residues" evidence="10">
    <location>
        <begin position="139"/>
        <end position="148"/>
    </location>
</feature>
<dbReference type="PROSITE" id="PS51450">
    <property type="entry name" value="LRR"/>
    <property type="match status" value="1"/>
</dbReference>
<evidence type="ECO:0000256" key="3">
    <source>
        <dbReference type="ARBA" id="ARBA00022448"/>
    </source>
</evidence>
<dbReference type="InterPro" id="IPR009060">
    <property type="entry name" value="UBA-like_sf"/>
</dbReference>
<comment type="subcellular location">
    <subcellularLocation>
        <location evidence="1">Nucleus</location>
    </subcellularLocation>
</comment>
<dbReference type="OrthoDB" id="25872at2759"/>
<dbReference type="CDD" id="cd14342">
    <property type="entry name" value="UBA_TAP-C"/>
    <property type="match status" value="1"/>
</dbReference>
<evidence type="ECO:0000313" key="12">
    <source>
        <dbReference type="EMBL" id="KIW56230.1"/>
    </source>
</evidence>